<keyword evidence="5" id="KW-0547">Nucleotide-binding</keyword>
<proteinExistence type="predicted"/>
<accession>A0ABQ6PSQ0</accession>
<dbReference type="Gene3D" id="3.30.460.10">
    <property type="entry name" value="Beta Polymerase, domain 2"/>
    <property type="match status" value="1"/>
</dbReference>
<reference evidence="9 10" key="1">
    <citation type="submission" date="2023-08" db="EMBL/GenBank/DDBJ databases">
        <title>Draft genome sequence of Algoriphagus confluentis.</title>
        <authorList>
            <person name="Takatani N."/>
            <person name="Hosokawa M."/>
            <person name="Sawabe T."/>
        </authorList>
    </citation>
    <scope>NUCLEOTIDE SEQUENCE [LARGE SCALE GENOMIC DNA]</scope>
    <source>
        <strain evidence="9 10">NBRC 111222</strain>
    </source>
</reference>
<keyword evidence="4" id="KW-0479">Metal-binding</keyword>
<evidence type="ECO:0000313" key="10">
    <source>
        <dbReference type="Proteomes" id="UP001338309"/>
    </source>
</evidence>
<gene>
    <name evidence="9" type="ORF">Aconfl_36680</name>
</gene>
<evidence type="ECO:0000256" key="7">
    <source>
        <dbReference type="ARBA" id="ARBA00022842"/>
    </source>
</evidence>
<comment type="cofactor">
    <cofactor evidence="1">
        <name>Mg(2+)</name>
        <dbReference type="ChEBI" id="CHEBI:18420"/>
    </cofactor>
</comment>
<evidence type="ECO:0000313" key="9">
    <source>
        <dbReference type="EMBL" id="GMQ31025.1"/>
    </source>
</evidence>
<evidence type="ECO:0000256" key="2">
    <source>
        <dbReference type="ARBA" id="ARBA00022679"/>
    </source>
</evidence>
<dbReference type="SUPFAM" id="SSF81301">
    <property type="entry name" value="Nucleotidyltransferase"/>
    <property type="match status" value="1"/>
</dbReference>
<evidence type="ECO:0000259" key="8">
    <source>
        <dbReference type="Pfam" id="PF18765"/>
    </source>
</evidence>
<dbReference type="InterPro" id="IPR041633">
    <property type="entry name" value="Polbeta"/>
</dbReference>
<keyword evidence="3" id="KW-0548">Nucleotidyltransferase</keyword>
<evidence type="ECO:0000256" key="1">
    <source>
        <dbReference type="ARBA" id="ARBA00001946"/>
    </source>
</evidence>
<evidence type="ECO:0000256" key="4">
    <source>
        <dbReference type="ARBA" id="ARBA00022723"/>
    </source>
</evidence>
<dbReference type="InterPro" id="IPR043519">
    <property type="entry name" value="NT_sf"/>
</dbReference>
<keyword evidence="7" id="KW-0460">Magnesium</keyword>
<comment type="caution">
    <text evidence="9">The sequence shown here is derived from an EMBL/GenBank/DDBJ whole genome shotgun (WGS) entry which is preliminary data.</text>
</comment>
<dbReference type="Pfam" id="PF18765">
    <property type="entry name" value="Polbeta"/>
    <property type="match status" value="1"/>
</dbReference>
<dbReference type="Proteomes" id="UP001338309">
    <property type="component" value="Unassembled WGS sequence"/>
</dbReference>
<dbReference type="PANTHER" id="PTHR33571">
    <property type="entry name" value="SSL8005 PROTEIN"/>
    <property type="match status" value="1"/>
</dbReference>
<sequence length="100" mass="11600">MQNLSIYFPAIQKLCKSQGVKSLYAFGSVLTDRFGQESDVDLIVDLYENDPLDYTEKYFNLKFGLEEILGRPVDLLEERSDLNPVIKKEIERSKKMIYEG</sequence>
<keyword evidence="10" id="KW-1185">Reference proteome</keyword>
<evidence type="ECO:0000256" key="5">
    <source>
        <dbReference type="ARBA" id="ARBA00022741"/>
    </source>
</evidence>
<keyword evidence="2" id="KW-0808">Transferase</keyword>
<evidence type="ECO:0000256" key="3">
    <source>
        <dbReference type="ARBA" id="ARBA00022695"/>
    </source>
</evidence>
<evidence type="ECO:0000256" key="6">
    <source>
        <dbReference type="ARBA" id="ARBA00022840"/>
    </source>
</evidence>
<protein>
    <submittedName>
        <fullName evidence="9">Nucleotidyltransferase domain-containing protein</fullName>
    </submittedName>
</protein>
<name>A0ABQ6PSQ0_9BACT</name>
<dbReference type="EMBL" id="BTPD01000014">
    <property type="protein sequence ID" value="GMQ31025.1"/>
    <property type="molecule type" value="Genomic_DNA"/>
</dbReference>
<organism evidence="9 10">
    <name type="scientific">Algoriphagus confluentis</name>
    <dbReference type="NCBI Taxonomy" id="1697556"/>
    <lineage>
        <taxon>Bacteria</taxon>
        <taxon>Pseudomonadati</taxon>
        <taxon>Bacteroidota</taxon>
        <taxon>Cytophagia</taxon>
        <taxon>Cytophagales</taxon>
        <taxon>Cyclobacteriaceae</taxon>
        <taxon>Algoriphagus</taxon>
    </lineage>
</organism>
<dbReference type="CDD" id="cd05403">
    <property type="entry name" value="NT_KNTase_like"/>
    <property type="match status" value="1"/>
</dbReference>
<dbReference type="InterPro" id="IPR052038">
    <property type="entry name" value="Type-VII_TA_antitoxin"/>
</dbReference>
<dbReference type="RefSeq" id="WP_338225730.1">
    <property type="nucleotide sequence ID" value="NZ_BTPD01000014.1"/>
</dbReference>
<keyword evidence="6" id="KW-0067">ATP-binding</keyword>
<dbReference type="PANTHER" id="PTHR33571:SF12">
    <property type="entry name" value="BSL3053 PROTEIN"/>
    <property type="match status" value="1"/>
</dbReference>
<feature type="domain" description="Polymerase beta nucleotidyltransferase" evidence="8">
    <location>
        <begin position="11"/>
        <end position="99"/>
    </location>
</feature>